<dbReference type="eggNOG" id="ENOG5033158">
    <property type="taxonomic scope" value="Bacteria"/>
</dbReference>
<dbReference type="RefSeq" id="WP_036817891.1">
    <property type="nucleotide sequence ID" value="NZ_AVBF01000014.1"/>
</dbReference>
<sequence length="72" mass="8524">MEYQLYGKSGAYPCVVTIDPDNGRYMIRKEDTSGEVFNSKEELVKWIHANWQVEQFEDPEAFITMMKEIEKE</sequence>
<keyword evidence="2" id="KW-1185">Reference proteome</keyword>
<accession>A0A0A2TC46</accession>
<dbReference type="AlphaFoldDB" id="A0A0A2TC46"/>
<reference evidence="1 2" key="1">
    <citation type="journal article" date="2015" name="Stand. Genomic Sci.">
        <title>High quality draft genome sequence of the moderately halophilic bacterium Pontibacillus yanchengensis Y32(T) and comparison among Pontibacillus genomes.</title>
        <authorList>
            <person name="Huang J."/>
            <person name="Qiao Z.X."/>
            <person name="Tang J.W."/>
            <person name="Wang G."/>
        </authorList>
    </citation>
    <scope>NUCLEOTIDE SEQUENCE [LARGE SCALE GENOMIC DNA]</scope>
    <source>
        <strain evidence="1 2">Y32</strain>
    </source>
</reference>
<name>A0A0A2TC46_9BACI</name>
<evidence type="ECO:0000313" key="2">
    <source>
        <dbReference type="Proteomes" id="UP000030147"/>
    </source>
</evidence>
<dbReference type="STRING" id="1385514.N782_05640"/>
<gene>
    <name evidence="1" type="ORF">N782_05640</name>
</gene>
<dbReference type="OrthoDB" id="2691866at2"/>
<proteinExistence type="predicted"/>
<dbReference type="EMBL" id="AVBF01000014">
    <property type="protein sequence ID" value="KGP73357.1"/>
    <property type="molecule type" value="Genomic_DNA"/>
</dbReference>
<comment type="caution">
    <text evidence="1">The sequence shown here is derived from an EMBL/GenBank/DDBJ whole genome shotgun (WGS) entry which is preliminary data.</text>
</comment>
<protein>
    <submittedName>
        <fullName evidence="1">Threonine dehydratase</fullName>
    </submittedName>
</protein>
<dbReference type="Proteomes" id="UP000030147">
    <property type="component" value="Unassembled WGS sequence"/>
</dbReference>
<evidence type="ECO:0000313" key="1">
    <source>
        <dbReference type="EMBL" id="KGP73357.1"/>
    </source>
</evidence>
<organism evidence="1 2">
    <name type="scientific">Pontibacillus yanchengensis Y32</name>
    <dbReference type="NCBI Taxonomy" id="1385514"/>
    <lineage>
        <taxon>Bacteria</taxon>
        <taxon>Bacillati</taxon>
        <taxon>Bacillota</taxon>
        <taxon>Bacilli</taxon>
        <taxon>Bacillales</taxon>
        <taxon>Bacillaceae</taxon>
        <taxon>Pontibacillus</taxon>
    </lineage>
</organism>